<evidence type="ECO:0000313" key="10">
    <source>
        <dbReference type="Proteomes" id="UP001272052"/>
    </source>
</evidence>
<evidence type="ECO:0000256" key="3">
    <source>
        <dbReference type="ARBA" id="ARBA00023002"/>
    </source>
</evidence>
<dbReference type="Pfam" id="PF04422">
    <property type="entry name" value="FrhB_FdhB_N"/>
    <property type="match status" value="1"/>
</dbReference>
<protein>
    <recommendedName>
        <fullName evidence="6">Coenzyme F420 hydrogenase subunit beta</fullName>
        <ecNumber evidence="6">1.12.98.1</ecNumber>
    </recommendedName>
</protein>
<dbReference type="Pfam" id="PF04432">
    <property type="entry name" value="FrhB_FdhB_C"/>
    <property type="match status" value="1"/>
</dbReference>
<reference evidence="9 10" key="1">
    <citation type="submission" date="2023-06" db="EMBL/GenBank/DDBJ databases">
        <title>Genome sequence of Methanimicrococcus sp. At1.</title>
        <authorList>
            <person name="Protasov E."/>
            <person name="Platt K."/>
            <person name="Poehlein A."/>
            <person name="Daniel R."/>
            <person name="Brune A."/>
        </authorList>
    </citation>
    <scope>NUCLEOTIDE SEQUENCE [LARGE SCALE GENOMIC DNA]</scope>
    <source>
        <strain evidence="9 10">At1</strain>
    </source>
</reference>
<dbReference type="InterPro" id="IPR017679">
    <property type="entry name" value="FrhB_archaea"/>
</dbReference>
<evidence type="ECO:0000256" key="4">
    <source>
        <dbReference type="ARBA" id="ARBA00023004"/>
    </source>
</evidence>
<sequence>MMTKPIGEYIEIISARSTDQEILKRSQDGGIVTAAYIYGLENGLLDGAIVADTTDGFKPMPKIAKTRDDILSARGTKYSLSPNMSLVKDAVKEHALEKLGFVGTPCQVIAMKKMMQYPAAFRGTVNNIGLVIGIFCMENFPYNGMKTLIEEYAGVKMEDVLKTDIGKGKLFVYPKDGSEPIAIPIKETHPFEQKSCHVCMDYTSEYADFSTGSVGSPDGWSTVIIRNKRGKDFIDKMIAAGKLETQPLDMEGKVGFPMLEKLSNDKKTKNAKEIEHRIEMGFPVPY</sequence>
<dbReference type="EC" id="1.12.98.1" evidence="6"/>
<keyword evidence="4" id="KW-0408">Iron</keyword>
<keyword evidence="5" id="KW-0411">Iron-sulfur</keyword>
<name>A0ABU3VMN0_9EURY</name>
<comment type="caution">
    <text evidence="9">The sequence shown here is derived from an EMBL/GenBank/DDBJ whole genome shotgun (WGS) entry which is preliminary data.</text>
</comment>
<dbReference type="InterPro" id="IPR007525">
    <property type="entry name" value="FrhB_FdhB_C"/>
</dbReference>
<proteinExistence type="predicted"/>
<evidence type="ECO:0000256" key="2">
    <source>
        <dbReference type="ARBA" id="ARBA00022723"/>
    </source>
</evidence>
<dbReference type="Gene3D" id="3.10.450.750">
    <property type="match status" value="1"/>
</dbReference>
<feature type="domain" description="Coenzyme F420 hydrogenase/dehydrogenase beta subunit N-terminal" evidence="7">
    <location>
        <begin position="13"/>
        <end position="88"/>
    </location>
</feature>
<dbReference type="NCBIfam" id="NF006807">
    <property type="entry name" value="PRK09325.1"/>
    <property type="match status" value="1"/>
</dbReference>
<evidence type="ECO:0000259" key="7">
    <source>
        <dbReference type="Pfam" id="PF04422"/>
    </source>
</evidence>
<keyword evidence="10" id="KW-1185">Reference proteome</keyword>
<keyword evidence="2" id="KW-0479">Metal-binding</keyword>
<dbReference type="EMBL" id="JAWDKC010000006">
    <property type="protein sequence ID" value="MDV0444660.1"/>
    <property type="molecule type" value="Genomic_DNA"/>
</dbReference>
<organism evidence="9 10">
    <name type="scientific">Methanimicrococcus hacksteinii</name>
    <dbReference type="NCBI Taxonomy" id="3028293"/>
    <lineage>
        <taxon>Archaea</taxon>
        <taxon>Methanobacteriati</taxon>
        <taxon>Methanobacteriota</taxon>
        <taxon>Stenosarchaea group</taxon>
        <taxon>Methanomicrobia</taxon>
        <taxon>Methanosarcinales</taxon>
        <taxon>Methanosarcinaceae</taxon>
        <taxon>Methanimicrococcus</taxon>
    </lineage>
</organism>
<evidence type="ECO:0000256" key="6">
    <source>
        <dbReference type="NCBIfam" id="TIGR03289"/>
    </source>
</evidence>
<comment type="cofactor">
    <cofactor evidence="1">
        <name>FAD</name>
        <dbReference type="ChEBI" id="CHEBI:57692"/>
    </cofactor>
</comment>
<dbReference type="InterPro" id="IPR045220">
    <property type="entry name" value="FRHB/FDHB/HCAR-like"/>
</dbReference>
<dbReference type="PANTHER" id="PTHR31332:SF6">
    <property type="entry name" value="FORMATE DEHYDROGENASE SUBUNIT BETA"/>
    <property type="match status" value="1"/>
</dbReference>
<evidence type="ECO:0000256" key="5">
    <source>
        <dbReference type="ARBA" id="ARBA00023014"/>
    </source>
</evidence>
<keyword evidence="3" id="KW-0560">Oxidoreductase</keyword>
<evidence type="ECO:0000313" key="9">
    <source>
        <dbReference type="EMBL" id="MDV0444660.1"/>
    </source>
</evidence>
<dbReference type="NCBIfam" id="TIGR03289">
    <property type="entry name" value="frhB"/>
    <property type="match status" value="1"/>
</dbReference>
<feature type="domain" description="Coenzyme F420 hydrogenase/dehydrogenase beta subunit C-terminal" evidence="8">
    <location>
        <begin position="97"/>
        <end position="249"/>
    </location>
</feature>
<accession>A0ABU3VMN0</accession>
<dbReference type="PANTHER" id="PTHR31332">
    <property type="entry name" value="7-HYDROXYMETHYL CHLOROPHYLL A REDUCTASE, CHLOROPLASTIC"/>
    <property type="match status" value="1"/>
</dbReference>
<evidence type="ECO:0000256" key="1">
    <source>
        <dbReference type="ARBA" id="ARBA00001974"/>
    </source>
</evidence>
<gene>
    <name evidence="9" type="ORF">MmiAt1_01920</name>
</gene>
<evidence type="ECO:0000259" key="8">
    <source>
        <dbReference type="Pfam" id="PF04432"/>
    </source>
</evidence>
<dbReference type="Proteomes" id="UP001272052">
    <property type="component" value="Unassembled WGS sequence"/>
</dbReference>
<dbReference type="InterPro" id="IPR007516">
    <property type="entry name" value="Co_F420_Hydgase/DH_bsu_N"/>
</dbReference>